<evidence type="ECO:0000313" key="11">
    <source>
        <dbReference type="EMBL" id="MDK8602219.1"/>
    </source>
</evidence>
<dbReference type="EC" id="3.4.-.-" evidence="8"/>
<proteinExistence type="inferred from homology"/>
<dbReference type="GO" id="GO:0003697">
    <property type="term" value="F:single-stranded DNA binding"/>
    <property type="evidence" value="ECO:0007669"/>
    <property type="project" value="InterPro"/>
</dbReference>
<keyword evidence="2 8" id="KW-0645">Protease</keyword>
<comment type="similarity">
    <text evidence="1 8">Belongs to the SOS response-associated peptidase family.</text>
</comment>
<evidence type="ECO:0000256" key="9">
    <source>
        <dbReference type="SAM" id="MobiDB-lite"/>
    </source>
</evidence>
<evidence type="ECO:0000256" key="3">
    <source>
        <dbReference type="ARBA" id="ARBA00022763"/>
    </source>
</evidence>
<keyword evidence="5" id="KW-0190">Covalent protein-DNA linkage</keyword>
<evidence type="ECO:0000256" key="6">
    <source>
        <dbReference type="ARBA" id="ARBA00023125"/>
    </source>
</evidence>
<dbReference type="InterPro" id="IPR036590">
    <property type="entry name" value="SRAP-like"/>
</dbReference>
<evidence type="ECO:0000256" key="8">
    <source>
        <dbReference type="RuleBase" id="RU364100"/>
    </source>
</evidence>
<dbReference type="Proteomes" id="UP000054404">
    <property type="component" value="Unassembled WGS sequence"/>
</dbReference>
<reference evidence="10 12" key="1">
    <citation type="submission" date="2015-11" db="EMBL/GenBank/DDBJ databases">
        <title>Draft Genome Sequence of the Type Strain Trueperella bernardiae LCDC 89-0504T, Isolated from Blood Culture.</title>
        <authorList>
            <person name="Bernier A.-M."/>
            <person name="Bernard K."/>
        </authorList>
    </citation>
    <scope>NUCLEOTIDE SEQUENCE [LARGE SCALE GENOMIC DNA]</scope>
    <source>
        <strain evidence="10 12">LCDC 89-0504</strain>
    </source>
</reference>
<evidence type="ECO:0000313" key="12">
    <source>
        <dbReference type="Proteomes" id="UP000054404"/>
    </source>
</evidence>
<organism evidence="10 12">
    <name type="scientific">Trueperella bernardiae</name>
    <dbReference type="NCBI Taxonomy" id="59561"/>
    <lineage>
        <taxon>Bacteria</taxon>
        <taxon>Bacillati</taxon>
        <taxon>Actinomycetota</taxon>
        <taxon>Actinomycetes</taxon>
        <taxon>Actinomycetales</taxon>
        <taxon>Actinomycetaceae</taxon>
        <taxon>Trueperella</taxon>
    </lineage>
</organism>
<protein>
    <recommendedName>
        <fullName evidence="8">Abasic site processing protein</fullName>
        <ecNumber evidence="8">3.4.-.-</ecNumber>
    </recommendedName>
</protein>
<keyword evidence="4 8" id="KW-0378">Hydrolase</keyword>
<dbReference type="InterPro" id="IPR003738">
    <property type="entry name" value="SRAP"/>
</dbReference>
<dbReference type="Pfam" id="PF02586">
    <property type="entry name" value="SRAP"/>
    <property type="match status" value="1"/>
</dbReference>
<dbReference type="PANTHER" id="PTHR13604">
    <property type="entry name" value="DC12-RELATED"/>
    <property type="match status" value="1"/>
</dbReference>
<name>A0A0W1KKA3_9ACTO</name>
<dbReference type="PANTHER" id="PTHR13604:SF0">
    <property type="entry name" value="ABASIC SITE PROCESSING PROTEIN HMCES"/>
    <property type="match status" value="1"/>
</dbReference>
<dbReference type="OrthoDB" id="9782620at2"/>
<feature type="region of interest" description="Disordered" evidence="9">
    <location>
        <begin position="43"/>
        <end position="81"/>
    </location>
</feature>
<evidence type="ECO:0000256" key="7">
    <source>
        <dbReference type="ARBA" id="ARBA00023239"/>
    </source>
</evidence>
<dbReference type="SUPFAM" id="SSF143081">
    <property type="entry name" value="BB1717-like"/>
    <property type="match status" value="1"/>
</dbReference>
<dbReference type="EMBL" id="JASPDQ010000016">
    <property type="protein sequence ID" value="MDK8602219.1"/>
    <property type="molecule type" value="Genomic_DNA"/>
</dbReference>
<gene>
    <name evidence="10" type="primary">yedK</name>
    <name evidence="10" type="ORF">AQZ59_00950</name>
    <name evidence="11" type="ORF">QP858_07090</name>
</gene>
<reference evidence="11" key="2">
    <citation type="submission" date="2023-05" db="EMBL/GenBank/DDBJ databases">
        <title>Genomic Catalog of Human Bladder Bacteria.</title>
        <authorList>
            <person name="Du J."/>
        </authorList>
    </citation>
    <scope>NUCLEOTIDE SEQUENCE</scope>
    <source>
        <strain evidence="11">UMB1304A</strain>
    </source>
</reference>
<evidence type="ECO:0000313" key="10">
    <source>
        <dbReference type="EMBL" id="KTF04427.1"/>
    </source>
</evidence>
<dbReference type="GO" id="GO:0016829">
    <property type="term" value="F:lyase activity"/>
    <property type="evidence" value="ECO:0007669"/>
    <property type="project" value="UniProtKB-KW"/>
</dbReference>
<keyword evidence="6" id="KW-0238">DNA-binding</keyword>
<dbReference type="PATRIC" id="fig|59561.3.peg.941"/>
<dbReference type="AlphaFoldDB" id="A0A0W1KKA3"/>
<dbReference type="GO" id="GO:0106300">
    <property type="term" value="P:protein-DNA covalent cross-linking repair"/>
    <property type="evidence" value="ECO:0007669"/>
    <property type="project" value="InterPro"/>
</dbReference>
<dbReference type="Proteomes" id="UP001225576">
    <property type="component" value="Unassembled WGS sequence"/>
</dbReference>
<keyword evidence="12" id="KW-1185">Reference proteome</keyword>
<dbReference type="GO" id="GO:0006508">
    <property type="term" value="P:proteolysis"/>
    <property type="evidence" value="ECO:0007669"/>
    <property type="project" value="UniProtKB-KW"/>
</dbReference>
<dbReference type="Gene3D" id="3.90.1680.10">
    <property type="entry name" value="SOS response associated peptidase-like"/>
    <property type="match status" value="1"/>
</dbReference>
<dbReference type="RefSeq" id="WP_070448175.1">
    <property type="nucleotide sequence ID" value="NZ_JASPDQ010000016.1"/>
</dbReference>
<keyword evidence="7" id="KW-0456">Lyase</keyword>
<keyword evidence="3" id="KW-0227">DNA damage</keyword>
<evidence type="ECO:0000256" key="4">
    <source>
        <dbReference type="ARBA" id="ARBA00022801"/>
    </source>
</evidence>
<evidence type="ECO:0000256" key="2">
    <source>
        <dbReference type="ARBA" id="ARBA00022670"/>
    </source>
</evidence>
<comment type="caution">
    <text evidence="10">The sequence shown here is derived from an EMBL/GenBank/DDBJ whole genome shotgun (WGS) entry which is preliminary data.</text>
</comment>
<dbReference type="STRING" id="59561.AQZ59_00950"/>
<dbReference type="GO" id="GO:0008233">
    <property type="term" value="F:peptidase activity"/>
    <property type="evidence" value="ECO:0007669"/>
    <property type="project" value="UniProtKB-KW"/>
</dbReference>
<evidence type="ECO:0000256" key="5">
    <source>
        <dbReference type="ARBA" id="ARBA00023124"/>
    </source>
</evidence>
<sequence>MCGRYATTMSRTDIQLEFRLDVAADSYSPTPNWNVAPTQDIPIVLERPPQPGDEPLRDAVTPPASTPPEAPDSPGEEGAPGVVRALTPAFWGLIAPWAKDTTRPMINARMETLAEKRMFAPALKKRRCIIPASGYFEWRKPDKTPLYLYRESGPLAFAGLYGWWKDGQEWLLTAAIVTRAAEVELAQIHDRVPLILEPSEYDMWLDPANDDPALLTALERPGPQLSFHEVGRAVGNVRNNSPQNIART</sequence>
<accession>A0A0W1KKA3</accession>
<evidence type="ECO:0000256" key="1">
    <source>
        <dbReference type="ARBA" id="ARBA00008136"/>
    </source>
</evidence>
<dbReference type="EMBL" id="LNIZ01000003">
    <property type="protein sequence ID" value="KTF04427.1"/>
    <property type="molecule type" value="Genomic_DNA"/>
</dbReference>